<dbReference type="PaxDb" id="67767-A0A0J7K9U8"/>
<keyword evidence="3" id="KW-1185">Reference proteome</keyword>
<evidence type="ECO:0000313" key="3">
    <source>
        <dbReference type="Proteomes" id="UP000036403"/>
    </source>
</evidence>
<name>A0A0J7K9U8_LASNI</name>
<feature type="compositionally biased region" description="Basic and acidic residues" evidence="1">
    <location>
        <begin position="13"/>
        <end position="37"/>
    </location>
</feature>
<organism evidence="2 3">
    <name type="scientific">Lasius niger</name>
    <name type="common">Black garden ant</name>
    <dbReference type="NCBI Taxonomy" id="67767"/>
    <lineage>
        <taxon>Eukaryota</taxon>
        <taxon>Metazoa</taxon>
        <taxon>Ecdysozoa</taxon>
        <taxon>Arthropoda</taxon>
        <taxon>Hexapoda</taxon>
        <taxon>Insecta</taxon>
        <taxon>Pterygota</taxon>
        <taxon>Neoptera</taxon>
        <taxon>Endopterygota</taxon>
        <taxon>Hymenoptera</taxon>
        <taxon>Apocrita</taxon>
        <taxon>Aculeata</taxon>
        <taxon>Formicoidea</taxon>
        <taxon>Formicidae</taxon>
        <taxon>Formicinae</taxon>
        <taxon>Lasius</taxon>
        <taxon>Lasius</taxon>
    </lineage>
</organism>
<comment type="caution">
    <text evidence="2">The sequence shown here is derived from an EMBL/GenBank/DDBJ whole genome shotgun (WGS) entry which is preliminary data.</text>
</comment>
<dbReference type="EMBL" id="LBMM01010830">
    <property type="protein sequence ID" value="KMQ87203.1"/>
    <property type="molecule type" value="Genomic_DNA"/>
</dbReference>
<evidence type="ECO:0000313" key="2">
    <source>
        <dbReference type="EMBL" id="KMQ87203.1"/>
    </source>
</evidence>
<accession>A0A0J7K9U8</accession>
<gene>
    <name evidence="2" type="ORF">RF55_13581</name>
</gene>
<reference evidence="2 3" key="1">
    <citation type="submission" date="2015-04" db="EMBL/GenBank/DDBJ databases">
        <title>Lasius niger genome sequencing.</title>
        <authorList>
            <person name="Konorov E.A."/>
            <person name="Nikitin M.A."/>
            <person name="Kirill M.V."/>
            <person name="Chang P."/>
        </authorList>
    </citation>
    <scope>NUCLEOTIDE SEQUENCE [LARGE SCALE GENOMIC DNA]</scope>
    <source>
        <tissue evidence="2">Whole</tissue>
    </source>
</reference>
<dbReference type="AlphaFoldDB" id="A0A0J7K9U8"/>
<dbReference type="Proteomes" id="UP000036403">
    <property type="component" value="Unassembled WGS sequence"/>
</dbReference>
<proteinExistence type="predicted"/>
<sequence>MRFGESVSNNNEGKIKNLHDPFTKLRIEPNNNEEKTHFGQSTSSNKRDKFDKSPEQSVKLRMKYKHTEDISGPDEMSTNDIESYSCDSDLFATKNWQGKFEVNEFGDHSLDLDINDVSYFIDTASNDIEVYLDESDLLAVKN</sequence>
<feature type="compositionally biased region" description="Polar residues" evidence="1">
    <location>
        <begin position="1"/>
        <end position="12"/>
    </location>
</feature>
<keyword evidence="2" id="KW-0436">Ligase</keyword>
<feature type="region of interest" description="Disordered" evidence="1">
    <location>
        <begin position="1"/>
        <end position="79"/>
    </location>
</feature>
<protein>
    <submittedName>
        <fullName evidence="2">Aspartyl-trna synthetase</fullName>
    </submittedName>
</protein>
<evidence type="ECO:0000256" key="1">
    <source>
        <dbReference type="SAM" id="MobiDB-lite"/>
    </source>
</evidence>
<feature type="compositionally biased region" description="Basic and acidic residues" evidence="1">
    <location>
        <begin position="45"/>
        <end position="54"/>
    </location>
</feature>
<keyword evidence="2" id="KW-0030">Aminoacyl-tRNA synthetase</keyword>
<dbReference type="GO" id="GO:0004812">
    <property type="term" value="F:aminoacyl-tRNA ligase activity"/>
    <property type="evidence" value="ECO:0007669"/>
    <property type="project" value="UniProtKB-KW"/>
</dbReference>